<proteinExistence type="predicted"/>
<dbReference type="EMBL" id="JAAARO010000013">
    <property type="protein sequence ID" value="KAF5738669.1"/>
    <property type="molecule type" value="Genomic_DNA"/>
</dbReference>
<dbReference type="AlphaFoldDB" id="A0A7J7CXK2"/>
<dbReference type="PANTHER" id="PTHR35726:SF5">
    <property type="match status" value="1"/>
</dbReference>
<dbReference type="InParanoid" id="A0A7J7CXK2"/>
<gene>
    <name evidence="1" type="ORF">HS088_TW13G01570</name>
</gene>
<evidence type="ECO:0000313" key="1">
    <source>
        <dbReference type="EMBL" id="KAF5738669.1"/>
    </source>
</evidence>
<comment type="caution">
    <text evidence="1">The sequence shown here is derived from an EMBL/GenBank/DDBJ whole genome shotgun (WGS) entry which is preliminary data.</text>
</comment>
<name>A0A7J7CXK2_TRIWF</name>
<accession>A0A7J7CXK2</accession>
<sequence>MERQINSTTRVLDISSFLLVEGSADSEMDDGYLDTFIAGDDDDDDDDAESCSCDSPVLDFSDDDRHMNVHGDYHCWNNCNMWWSDLGIEGMAPEEGEEEEEVSLDLHKTRQAKDEMEDKLFWETCMELGYP</sequence>
<keyword evidence="2" id="KW-1185">Reference proteome</keyword>
<reference evidence="1 2" key="1">
    <citation type="journal article" date="2020" name="Nat. Commun.">
        <title>Genome of Tripterygium wilfordii and identification of cytochrome P450 involved in triptolide biosynthesis.</title>
        <authorList>
            <person name="Tu L."/>
            <person name="Su P."/>
            <person name="Zhang Z."/>
            <person name="Gao L."/>
            <person name="Wang J."/>
            <person name="Hu T."/>
            <person name="Zhou J."/>
            <person name="Zhang Y."/>
            <person name="Zhao Y."/>
            <person name="Liu Y."/>
            <person name="Song Y."/>
            <person name="Tong Y."/>
            <person name="Lu Y."/>
            <person name="Yang J."/>
            <person name="Xu C."/>
            <person name="Jia M."/>
            <person name="Peters R.J."/>
            <person name="Huang L."/>
            <person name="Gao W."/>
        </authorList>
    </citation>
    <scope>NUCLEOTIDE SEQUENCE [LARGE SCALE GENOMIC DNA]</scope>
    <source>
        <strain evidence="2">cv. XIE 37</strain>
        <tissue evidence="1">Leaf</tissue>
    </source>
</reference>
<protein>
    <submittedName>
        <fullName evidence="1">Uncharacterized protein</fullName>
    </submittedName>
</protein>
<dbReference type="Proteomes" id="UP000593562">
    <property type="component" value="Unassembled WGS sequence"/>
</dbReference>
<organism evidence="1 2">
    <name type="scientific">Tripterygium wilfordii</name>
    <name type="common">Thunder God vine</name>
    <dbReference type="NCBI Taxonomy" id="458696"/>
    <lineage>
        <taxon>Eukaryota</taxon>
        <taxon>Viridiplantae</taxon>
        <taxon>Streptophyta</taxon>
        <taxon>Embryophyta</taxon>
        <taxon>Tracheophyta</taxon>
        <taxon>Spermatophyta</taxon>
        <taxon>Magnoliopsida</taxon>
        <taxon>eudicotyledons</taxon>
        <taxon>Gunneridae</taxon>
        <taxon>Pentapetalae</taxon>
        <taxon>rosids</taxon>
        <taxon>fabids</taxon>
        <taxon>Celastrales</taxon>
        <taxon>Celastraceae</taxon>
        <taxon>Tripterygium</taxon>
    </lineage>
</organism>
<dbReference type="PANTHER" id="PTHR35726">
    <property type="entry name" value="GLUTAMIC ACID-RICH PROTEIN-LIKE"/>
    <property type="match status" value="1"/>
</dbReference>
<evidence type="ECO:0000313" key="2">
    <source>
        <dbReference type="Proteomes" id="UP000593562"/>
    </source>
</evidence>